<sequence length="362" mass="41762">MNLNKKDRAPGSRRMKSSLEKKKAVLFDQNTSSLCDSQQNSPLLNQMKTEIRRLYGEKVNMVNTNYIMKPHEFKCIAKALSKRLWNEEKPLQTIDEIIYAVDLLCNRQDAEQKEKEAKEAAQEKASNSKEVETTIRFITAELNALVPSEESATTSSVPGEPSVSACLPFLMAAKDRIKKELESSGYSTVESLITEKNRLKRIITSITETFSISPSDEILTALKGIRTLEEKKQKDYIQLKEKNFECQKRHFDETIRQATDKISLLESQNKELNRLLQEREDKTAEVLERGDALQQNILQIKKILADEELRIQQEREEYKTVKSTLIGYNKKMTKIVQELIERIKKEQKERDTLLKLTEASTK</sequence>
<accession>I3EDI8</accession>
<proteinExistence type="predicted"/>
<dbReference type="InParanoid" id="I3EDI8"/>
<dbReference type="OrthoDB" id="2194609at2759"/>
<dbReference type="VEuPathDB" id="MicrosporidiaDB:NEQG_02620"/>
<keyword evidence="3" id="KW-1185">Reference proteome</keyword>
<feature type="coiled-coil region" evidence="1">
    <location>
        <begin position="255"/>
        <end position="356"/>
    </location>
</feature>
<keyword evidence="1" id="KW-0175">Coiled coil</keyword>
<dbReference type="Proteomes" id="UP000002872">
    <property type="component" value="Unassembled WGS sequence"/>
</dbReference>
<organism evidence="2 3">
    <name type="scientific">Nematocida parisii (strain ERTm3)</name>
    <name type="common">Nematode killer fungus</name>
    <dbReference type="NCBI Taxonomy" id="935791"/>
    <lineage>
        <taxon>Eukaryota</taxon>
        <taxon>Fungi</taxon>
        <taxon>Fungi incertae sedis</taxon>
        <taxon>Microsporidia</taxon>
        <taxon>Nematocida</taxon>
    </lineage>
</organism>
<dbReference type="AlphaFoldDB" id="I3EDI8"/>
<reference evidence="2" key="1">
    <citation type="submission" date="2011-01" db="EMBL/GenBank/DDBJ databases">
        <title>The Genome Sequence of Nematocida parisii strain ERTm3.</title>
        <authorList>
            <consortium name="The Broad Institute Genome Sequencing Platform"/>
            <consortium name="The Broad Institute Genome Sequencing Center for Infectious Disease"/>
            <person name="Cuomo C."/>
            <person name="Troemel E."/>
            <person name="Young S.K."/>
            <person name="Zeng Q."/>
            <person name="Gargeya S."/>
            <person name="Fitzgerald M."/>
            <person name="Haas B."/>
            <person name="Abouelleil A."/>
            <person name="Alvarado L."/>
            <person name="Arachchi H.M."/>
            <person name="Berlin A."/>
            <person name="Chapman S.B."/>
            <person name="Gearin G."/>
            <person name="Goldberg J."/>
            <person name="Griggs A."/>
            <person name="Gujja S."/>
            <person name="Hansen M."/>
            <person name="Heiman D."/>
            <person name="Howarth C."/>
            <person name="Larimer J."/>
            <person name="Lui A."/>
            <person name="MacDonald P.J.P."/>
            <person name="McCowen C."/>
            <person name="Montmayeur A."/>
            <person name="Murphy C."/>
            <person name="Neiman D."/>
            <person name="Pearson M."/>
            <person name="Priest M."/>
            <person name="Roberts A."/>
            <person name="Saif S."/>
            <person name="Shea T."/>
            <person name="Sisk P."/>
            <person name="Stolte C."/>
            <person name="Sykes S."/>
            <person name="Wortman J."/>
            <person name="Nusbaum C."/>
            <person name="Birren B."/>
        </authorList>
    </citation>
    <scope>NUCLEOTIDE SEQUENCE</scope>
    <source>
        <strain evidence="2">ERTm3</strain>
    </source>
</reference>
<evidence type="ECO:0000313" key="2">
    <source>
        <dbReference type="EMBL" id="EIJ87285.1"/>
    </source>
</evidence>
<dbReference type="OMA" id="IMKPHEF"/>
<evidence type="ECO:0000256" key="1">
    <source>
        <dbReference type="SAM" id="Coils"/>
    </source>
</evidence>
<evidence type="ECO:0000313" key="3">
    <source>
        <dbReference type="Proteomes" id="UP000002872"/>
    </source>
</evidence>
<dbReference type="EMBL" id="GL870884">
    <property type="protein sequence ID" value="EIJ87285.1"/>
    <property type="molecule type" value="Genomic_DNA"/>
</dbReference>
<dbReference type="HOGENOM" id="CLU_778651_0_0_1"/>
<feature type="coiled-coil region" evidence="1">
    <location>
        <begin position="100"/>
        <end position="130"/>
    </location>
</feature>
<gene>
    <name evidence="2" type="ORF">NEQG_02620</name>
</gene>
<protein>
    <submittedName>
        <fullName evidence="2">Uncharacterized protein</fullName>
    </submittedName>
</protein>
<name>I3EDI8_NEMP3</name>